<evidence type="ECO:0000313" key="3">
    <source>
        <dbReference type="EMBL" id="TGZ77305.1"/>
    </source>
</evidence>
<evidence type="ECO:0000313" key="4">
    <source>
        <dbReference type="Proteomes" id="UP000298138"/>
    </source>
</evidence>
<reference evidence="3 4" key="1">
    <citation type="submission" date="2019-04" db="EMBL/GenBank/DDBJ databases">
        <title>Comparative genomics and transcriptomics to analyze fruiting body development in filamentous ascomycetes.</title>
        <authorList>
            <consortium name="DOE Joint Genome Institute"/>
            <person name="Lutkenhaus R."/>
            <person name="Traeger S."/>
            <person name="Breuer J."/>
            <person name="Kuo A."/>
            <person name="Lipzen A."/>
            <person name="Pangilinan J."/>
            <person name="Dilworth D."/>
            <person name="Sandor L."/>
            <person name="Poggeler S."/>
            <person name="Barry K."/>
            <person name="Grigoriev I.V."/>
            <person name="Nowrousian M."/>
        </authorList>
    </citation>
    <scope>NUCLEOTIDE SEQUENCE [LARGE SCALE GENOMIC DNA]</scope>
    <source>
        <strain evidence="3 4">CBS 389.68</strain>
    </source>
</reference>
<organism evidence="3 4">
    <name type="scientific">Ascodesmis nigricans</name>
    <dbReference type="NCBI Taxonomy" id="341454"/>
    <lineage>
        <taxon>Eukaryota</taxon>
        <taxon>Fungi</taxon>
        <taxon>Dikarya</taxon>
        <taxon>Ascomycota</taxon>
        <taxon>Pezizomycotina</taxon>
        <taxon>Pezizomycetes</taxon>
        <taxon>Pezizales</taxon>
        <taxon>Ascodesmidaceae</taxon>
        <taxon>Ascodesmis</taxon>
    </lineage>
</organism>
<feature type="transmembrane region" description="Helical" evidence="2">
    <location>
        <begin position="347"/>
        <end position="370"/>
    </location>
</feature>
<accession>A0A4S2MKE2</accession>
<gene>
    <name evidence="3" type="ORF">EX30DRAFT_374746</name>
</gene>
<name>A0A4S2MKE2_9PEZI</name>
<feature type="compositionally biased region" description="Polar residues" evidence="1">
    <location>
        <begin position="99"/>
        <end position="109"/>
    </location>
</feature>
<feature type="compositionally biased region" description="Acidic residues" evidence="1">
    <location>
        <begin position="138"/>
        <end position="151"/>
    </location>
</feature>
<keyword evidence="2" id="KW-0472">Membrane</keyword>
<evidence type="ECO:0000256" key="2">
    <source>
        <dbReference type="SAM" id="Phobius"/>
    </source>
</evidence>
<evidence type="ECO:0000256" key="1">
    <source>
        <dbReference type="SAM" id="MobiDB-lite"/>
    </source>
</evidence>
<dbReference type="AlphaFoldDB" id="A0A4S2MKE2"/>
<keyword evidence="4" id="KW-1185">Reference proteome</keyword>
<keyword evidence="2" id="KW-0812">Transmembrane</keyword>
<sequence>MVGVSWCAVEGIVAYYKLRPIAPPWPHHPSSYRSETSNTSDSPTLITAPISQASLSAHSSAHSSPGHRPRPKLGKYIRAREISRTASFFGSFYRPSASPPSQNRSNASTRDGHSDAESGRQSRGRARDDDEYSRDADSEREDTGDESDDSDTTQQALLSSSLPFDDPPLLPSTLSRSKTAPSTVPRIITTPSTPTTIRTYGTLEPPAPEISTFRSGSPTSYHAHITFSHSPLHHPADSSPPDSPLISVHEFDFPSLPDSTPSPTYPSFPSYTTSFTPHHFPAPSPPPSLLPPTLHPRDPRRVFGVAINKLPVWMAAMWRLGSLLRHTGHAILYAGVLGAGWRWGVGGWWVVGVLGGMAAARGANTVVWYTGQAKRRGMAWSSGWLVGTAVVQWVVAGWGWGWY</sequence>
<dbReference type="Proteomes" id="UP000298138">
    <property type="component" value="Unassembled WGS sequence"/>
</dbReference>
<protein>
    <submittedName>
        <fullName evidence="3">Uncharacterized protein</fullName>
    </submittedName>
</protein>
<feature type="region of interest" description="Disordered" evidence="1">
    <location>
        <begin position="90"/>
        <end position="209"/>
    </location>
</feature>
<feature type="transmembrane region" description="Helical" evidence="2">
    <location>
        <begin position="382"/>
        <end position="401"/>
    </location>
</feature>
<feature type="compositionally biased region" description="Basic and acidic residues" evidence="1">
    <location>
        <begin position="110"/>
        <end position="137"/>
    </location>
</feature>
<feature type="compositionally biased region" description="Low complexity" evidence="1">
    <location>
        <begin position="171"/>
        <end position="199"/>
    </location>
</feature>
<dbReference type="InParanoid" id="A0A4S2MKE2"/>
<dbReference type="EMBL" id="ML220155">
    <property type="protein sequence ID" value="TGZ77305.1"/>
    <property type="molecule type" value="Genomic_DNA"/>
</dbReference>
<keyword evidence="2" id="KW-1133">Transmembrane helix</keyword>
<dbReference type="OrthoDB" id="5396453at2759"/>
<proteinExistence type="predicted"/>